<name>A0ABW0VZY4_9BACL</name>
<protein>
    <submittedName>
        <fullName evidence="2">Uncharacterized protein</fullName>
    </submittedName>
</protein>
<gene>
    <name evidence="2" type="ORF">ACFPYJ_15830</name>
</gene>
<keyword evidence="3" id="KW-1185">Reference proteome</keyword>
<feature type="signal peptide" evidence="1">
    <location>
        <begin position="1"/>
        <end position="27"/>
    </location>
</feature>
<dbReference type="RefSeq" id="WP_379189130.1">
    <property type="nucleotide sequence ID" value="NZ_JBHSOW010000058.1"/>
</dbReference>
<reference evidence="3" key="1">
    <citation type="journal article" date="2019" name="Int. J. Syst. Evol. Microbiol.">
        <title>The Global Catalogue of Microorganisms (GCM) 10K type strain sequencing project: providing services to taxonomists for standard genome sequencing and annotation.</title>
        <authorList>
            <consortium name="The Broad Institute Genomics Platform"/>
            <consortium name="The Broad Institute Genome Sequencing Center for Infectious Disease"/>
            <person name="Wu L."/>
            <person name="Ma J."/>
        </authorList>
    </citation>
    <scope>NUCLEOTIDE SEQUENCE [LARGE SCALE GENOMIC DNA]</scope>
    <source>
        <strain evidence="3">CGMCC 1.3240</strain>
    </source>
</reference>
<dbReference type="SUPFAM" id="SSF48208">
    <property type="entry name" value="Six-hairpin glycosidases"/>
    <property type="match status" value="1"/>
</dbReference>
<evidence type="ECO:0000256" key="1">
    <source>
        <dbReference type="SAM" id="SignalP"/>
    </source>
</evidence>
<evidence type="ECO:0000313" key="3">
    <source>
        <dbReference type="Proteomes" id="UP001596047"/>
    </source>
</evidence>
<keyword evidence="1" id="KW-0732">Signal</keyword>
<comment type="caution">
    <text evidence="2">The sequence shown here is derived from an EMBL/GenBank/DDBJ whole genome shotgun (WGS) entry which is preliminary data.</text>
</comment>
<organism evidence="2 3">
    <name type="scientific">Paenibacillus solisilvae</name>
    <dbReference type="NCBI Taxonomy" id="2486751"/>
    <lineage>
        <taxon>Bacteria</taxon>
        <taxon>Bacillati</taxon>
        <taxon>Bacillota</taxon>
        <taxon>Bacilli</taxon>
        <taxon>Bacillales</taxon>
        <taxon>Paenibacillaceae</taxon>
        <taxon>Paenibacillus</taxon>
    </lineage>
</organism>
<dbReference type="InterPro" id="IPR008928">
    <property type="entry name" value="6-hairpin_glycosidase_sf"/>
</dbReference>
<dbReference type="InterPro" id="IPR012341">
    <property type="entry name" value="6hp_glycosidase-like_sf"/>
</dbReference>
<dbReference type="EMBL" id="JBHSOW010000058">
    <property type="protein sequence ID" value="MFC5650567.1"/>
    <property type="molecule type" value="Genomic_DNA"/>
</dbReference>
<dbReference type="Gene3D" id="1.50.10.10">
    <property type="match status" value="1"/>
</dbReference>
<sequence>MRKPIKSILSSIVLMCVFFSAVFPTSAADNGAPIAVGLNPGTVGCPPGTNSPALSSQYKNGVVEALTTTQDIWGQQVLAKPEGPTYDNVKDYLSPIMYAIAPAAGGGFLTDTGVYYIPFGQPQQPTTPGNVALTVADGSQIISNKVGNLSSRIFVGADGKEQFGSCLTNLSTPELYKGYLPILELNYKDHQGITYHQESLATAIPGTDTIASYVEITADHSMKKSGQSAIRIQVCGNCDLHQEGNKLMDDQGQTYLYFSPGATFSNSDLVYDLGLEKNGKTSVYFIRPVSPVANAPAITADKKGQKQASENSSTYWNNRLSEGSLLKVPESKIMDAQRNLLIQDLLMTWRYSLGNAYEAFYQPESSSTMDTIGRYGFTNVYKQALQDLLPKSKGIDRRNWEIGEKLSHAADYYRLTGDPSLIKENLTAYESYAADLAAQHASDPNHLLAQQQYSSDVKGKVYGLHQIGTALYGLQSISSVWEQMGENQLSDTYKAVADDLRTWFDKAVQDSSITLADGSLFTPVMLLDKEEPYLDIPSTLLGSYWNLVVQYGYSAHVYEPESPEAIATLQYLYNYGSRILGLLKVRDGAINSVYAVEQAKFLADNDQSDQLVLSLYNQLAHGMTRNTFITGEAANIGPLASKWPLQFGACEIGAPCTPPSFENGWASDEYYRGMYLSPNSANNGLFLRLLRLMLINEVTNNKGEPQSLQLAFSTPRDWLDEGKKIEVQNSPTSFGPISYTITSNIKHNKVNVDLDVPDRTPIGSLQLRLRVPDGKQLTGVNVNGRPFSQFDSATDTIDLTGLTGKLDIRADYR</sequence>
<evidence type="ECO:0000313" key="2">
    <source>
        <dbReference type="EMBL" id="MFC5650567.1"/>
    </source>
</evidence>
<accession>A0ABW0VZY4</accession>
<feature type="chain" id="PRO_5045378235" evidence="1">
    <location>
        <begin position="28"/>
        <end position="813"/>
    </location>
</feature>
<dbReference type="Proteomes" id="UP001596047">
    <property type="component" value="Unassembled WGS sequence"/>
</dbReference>
<proteinExistence type="predicted"/>